<dbReference type="Pfam" id="PF21089">
    <property type="entry name" value="PKS_DH_N"/>
    <property type="match status" value="1"/>
</dbReference>
<dbReference type="SMART" id="SM00829">
    <property type="entry name" value="PKS_ER"/>
    <property type="match status" value="1"/>
</dbReference>
<dbReference type="Pfam" id="PF22621">
    <property type="entry name" value="CurL-like_PKS_C"/>
    <property type="match status" value="1"/>
</dbReference>
<dbReference type="InterPro" id="IPR001227">
    <property type="entry name" value="Ac_transferase_dom_sf"/>
</dbReference>
<dbReference type="InterPro" id="IPR014043">
    <property type="entry name" value="Acyl_transferase_dom"/>
</dbReference>
<evidence type="ECO:0000256" key="9">
    <source>
        <dbReference type="SAM" id="MobiDB-lite"/>
    </source>
</evidence>
<dbReference type="Pfam" id="PF08240">
    <property type="entry name" value="ADH_N"/>
    <property type="match status" value="1"/>
</dbReference>
<proteinExistence type="predicted"/>
<dbReference type="CDD" id="cd02440">
    <property type="entry name" value="AdoMet_MTases"/>
    <property type="match status" value="1"/>
</dbReference>
<feature type="domain" description="Ketosynthase family 3 (KS3)" evidence="11">
    <location>
        <begin position="4"/>
        <end position="409"/>
    </location>
</feature>
<dbReference type="SMART" id="SM00827">
    <property type="entry name" value="PKS_AT"/>
    <property type="match status" value="1"/>
</dbReference>
<protein>
    <submittedName>
        <fullName evidence="13">Polyketide synthase</fullName>
    </submittedName>
</protein>
<dbReference type="InterPro" id="IPR014030">
    <property type="entry name" value="Ketoacyl_synth_N"/>
</dbReference>
<dbReference type="Pfam" id="PF08242">
    <property type="entry name" value="Methyltransf_12"/>
    <property type="match status" value="1"/>
</dbReference>
<dbReference type="SMART" id="SM00825">
    <property type="entry name" value="PKS_KS"/>
    <property type="match status" value="1"/>
</dbReference>
<keyword evidence="4" id="KW-0521">NADP</keyword>
<accession>A0ABR2Y9J9</accession>
<evidence type="ECO:0000256" key="5">
    <source>
        <dbReference type="ARBA" id="ARBA00023002"/>
    </source>
</evidence>
<dbReference type="InterPro" id="IPR016039">
    <property type="entry name" value="Thiolase-like"/>
</dbReference>
<dbReference type="SMART" id="SM00826">
    <property type="entry name" value="PKS_DH"/>
    <property type="match status" value="1"/>
</dbReference>
<dbReference type="PROSITE" id="PS52019">
    <property type="entry name" value="PKS_MFAS_DH"/>
    <property type="match status" value="1"/>
</dbReference>
<dbReference type="Pfam" id="PF00698">
    <property type="entry name" value="Acyl_transf_1"/>
    <property type="match status" value="1"/>
</dbReference>
<keyword evidence="7" id="KW-0012">Acyltransferase</keyword>
<organism evidence="13 14">
    <name type="scientific">Seiridium cardinale</name>
    <dbReference type="NCBI Taxonomy" id="138064"/>
    <lineage>
        <taxon>Eukaryota</taxon>
        <taxon>Fungi</taxon>
        <taxon>Dikarya</taxon>
        <taxon>Ascomycota</taxon>
        <taxon>Pezizomycotina</taxon>
        <taxon>Sordariomycetes</taxon>
        <taxon>Xylariomycetidae</taxon>
        <taxon>Amphisphaeriales</taxon>
        <taxon>Sporocadaceae</taxon>
        <taxon>Seiridium</taxon>
    </lineage>
</organism>
<keyword evidence="3" id="KW-0808">Transferase</keyword>
<name>A0ABR2Y9J9_9PEZI</name>
<dbReference type="InterPro" id="IPR016036">
    <property type="entry name" value="Malonyl_transacylase_ACP-bd"/>
</dbReference>
<dbReference type="InterPro" id="IPR020806">
    <property type="entry name" value="PKS_PP-bd"/>
</dbReference>
<dbReference type="SMART" id="SM00822">
    <property type="entry name" value="PKS_KR"/>
    <property type="match status" value="1"/>
</dbReference>
<dbReference type="PANTHER" id="PTHR43775">
    <property type="entry name" value="FATTY ACID SYNTHASE"/>
    <property type="match status" value="1"/>
</dbReference>
<evidence type="ECO:0000256" key="4">
    <source>
        <dbReference type="ARBA" id="ARBA00022857"/>
    </source>
</evidence>
<keyword evidence="2" id="KW-0597">Phosphoprotein</keyword>
<evidence type="ECO:0000259" key="11">
    <source>
        <dbReference type="PROSITE" id="PS52004"/>
    </source>
</evidence>
<dbReference type="Gene3D" id="3.40.50.150">
    <property type="entry name" value="Vaccinia Virus protein VP39"/>
    <property type="match status" value="1"/>
</dbReference>
<dbReference type="InterPro" id="IPR049900">
    <property type="entry name" value="PKS_mFAS_DH"/>
</dbReference>
<feature type="region of interest" description="Disordered" evidence="9">
    <location>
        <begin position="413"/>
        <end position="465"/>
    </location>
</feature>
<dbReference type="Pfam" id="PF00109">
    <property type="entry name" value="ketoacyl-synt"/>
    <property type="match status" value="1"/>
</dbReference>
<dbReference type="InterPro" id="IPR009081">
    <property type="entry name" value="PP-bd_ACP"/>
</dbReference>
<dbReference type="InterPro" id="IPR011032">
    <property type="entry name" value="GroES-like_sf"/>
</dbReference>
<dbReference type="InterPro" id="IPR050091">
    <property type="entry name" value="PKS_NRPS_Biosynth_Enz"/>
</dbReference>
<dbReference type="PROSITE" id="PS52004">
    <property type="entry name" value="KS3_2"/>
    <property type="match status" value="1"/>
</dbReference>
<feature type="compositionally biased region" description="Low complexity" evidence="9">
    <location>
        <begin position="420"/>
        <end position="437"/>
    </location>
</feature>
<dbReference type="InterPro" id="IPR013968">
    <property type="entry name" value="PKS_KR"/>
</dbReference>
<dbReference type="SUPFAM" id="SSF51735">
    <property type="entry name" value="NAD(P)-binding Rossmann-fold domains"/>
    <property type="match status" value="2"/>
</dbReference>
<evidence type="ECO:0000313" key="13">
    <source>
        <dbReference type="EMBL" id="KAK9783896.1"/>
    </source>
</evidence>
<dbReference type="SUPFAM" id="SSF53335">
    <property type="entry name" value="S-adenosyl-L-methionine-dependent methyltransferases"/>
    <property type="match status" value="1"/>
</dbReference>
<evidence type="ECO:0000259" key="12">
    <source>
        <dbReference type="PROSITE" id="PS52019"/>
    </source>
</evidence>
<evidence type="ECO:0000256" key="6">
    <source>
        <dbReference type="ARBA" id="ARBA00023268"/>
    </source>
</evidence>
<feature type="domain" description="PKS/mFAS DH" evidence="12">
    <location>
        <begin position="960"/>
        <end position="1270"/>
    </location>
</feature>
<keyword evidence="14" id="KW-1185">Reference proteome</keyword>
<feature type="region of interest" description="C-terminal hotdog fold" evidence="8">
    <location>
        <begin position="1110"/>
        <end position="1270"/>
    </location>
</feature>
<dbReference type="Proteomes" id="UP001465668">
    <property type="component" value="Unassembled WGS sequence"/>
</dbReference>
<feature type="domain" description="Carrier" evidence="10">
    <location>
        <begin position="2451"/>
        <end position="2528"/>
    </location>
</feature>
<keyword evidence="5" id="KW-0560">Oxidoreductase</keyword>
<dbReference type="InterPro" id="IPR029063">
    <property type="entry name" value="SAM-dependent_MTases_sf"/>
</dbReference>
<dbReference type="Gene3D" id="3.10.129.110">
    <property type="entry name" value="Polyketide synthase dehydratase"/>
    <property type="match status" value="1"/>
</dbReference>
<dbReference type="SUPFAM" id="SSF47336">
    <property type="entry name" value="ACP-like"/>
    <property type="match status" value="1"/>
</dbReference>
<dbReference type="InterPro" id="IPR016035">
    <property type="entry name" value="Acyl_Trfase/lysoPLipase"/>
</dbReference>
<dbReference type="InterPro" id="IPR013154">
    <property type="entry name" value="ADH-like_N"/>
</dbReference>
<dbReference type="InterPro" id="IPR057326">
    <property type="entry name" value="KR_dom"/>
</dbReference>
<dbReference type="InterPro" id="IPR014031">
    <property type="entry name" value="Ketoacyl_synth_C"/>
</dbReference>
<evidence type="ECO:0000256" key="7">
    <source>
        <dbReference type="ARBA" id="ARBA00023315"/>
    </source>
</evidence>
<evidence type="ECO:0000256" key="3">
    <source>
        <dbReference type="ARBA" id="ARBA00022679"/>
    </source>
</evidence>
<dbReference type="InterPro" id="IPR013217">
    <property type="entry name" value="Methyltransf_12"/>
</dbReference>
<dbReference type="Gene3D" id="3.40.366.10">
    <property type="entry name" value="Malonyl-Coenzyme A Acyl Carrier Protein, domain 2"/>
    <property type="match status" value="1"/>
</dbReference>
<dbReference type="Pfam" id="PF23297">
    <property type="entry name" value="ACP_SdgA_C"/>
    <property type="match status" value="1"/>
</dbReference>
<dbReference type="SUPFAM" id="SSF50129">
    <property type="entry name" value="GroES-like"/>
    <property type="match status" value="1"/>
</dbReference>
<dbReference type="Gene3D" id="3.40.50.720">
    <property type="entry name" value="NAD(P)-binding Rossmann-like Domain"/>
    <property type="match status" value="1"/>
</dbReference>
<evidence type="ECO:0000313" key="14">
    <source>
        <dbReference type="Proteomes" id="UP001465668"/>
    </source>
</evidence>
<dbReference type="Gene3D" id="3.30.70.3290">
    <property type="match status" value="1"/>
</dbReference>
<dbReference type="InterPro" id="IPR036736">
    <property type="entry name" value="ACP-like_sf"/>
</dbReference>
<sequence length="2534" mass="276537">MTNDTPIAVVGLSYRAPGIGRKGLWDYLAQARSAWTEIPKDRFDQSAYYKPGAEKSGVFRAEGAHFVPDDIYAFDAAFFNMRAEEARNSDPQHRMMLECALEAAEDAGHSLLDLAGKRIAVFVGCGQQEYSQRLGDDQHSAKTFSATGVAPCMVANRISYFFDIDGPSVALDAACASSVYAAHQAVSALRNGECDGAFVGAAALTLGPGGWLALEKTGALSAHGAACLLIKRLDDAIHDGDPMHALIRSSACNHGGRSDGITMPNGVAHRKLLKAVHQMVGLDPSQTPVVEGHGTGTNAGDPIEAGAFAAVLGKGRTSSNPIYIGSVKSNFGHLEGASGVLGMVKAILMVKNGIVLPTAGFEHINPKIEGKDIIRVLEAPITWPADEPRRALVTNFGFGGSNSAVIIEEAPSDLNRTEDLNNSTNGTNGTNGTDGLSHTNGVEAKDNSVSTNGISTTNGSRETNGTIGLNGHSVNGSDHAEIPRLFALSAKTEKSLKSYLSSFDEYLDEVSSSKEYLNDLAYTLGQRRTHHPQRVAIVAGSIEDLQEKLAEAKPSRVKDRNIAIAFTGQGAQYAEMGSGLRRYAAFADAMDKADQHLIDLGAKWSLAEELRKPASDSRVNDPEISQPACTAIQLSLLALLETWDIKPTAVTGHSSGEIAAAFAAGLLSFRTAMAVAYFRGQAAAELTRQQTRQGAMLALGVGREEAEELIKQYASTYATVAAINSPQSVTISGDESAINSIHQIAEAQGLFVRRLKVSMAYHSRHMEDVADSYLKAIKPYCDEDSTKDNRTQHHPSFVSSVEGRKIDGSEVGAFYWIKNLVQPVRFAEATQNLFASTEHSKDKSTGGVTDIILEIGPHGALKGPIKQTTDSLRLQQTPSLSVTYFSSLTRGSDANKDLLALAANLFTAGANIQLGAVNLTDKSNATVITGLPAYEWEKSTRYELKSRATHEKLFPGDAYHPLLGRRVSSNGAKDIAYRQVFTLDEAPWIRDHNVAGAVIFPMTGYMSCAIEAARRTSTTVAAAFLIRDFHVIQSLEIEEEQAVDMSTRIRPASTGSGAFSARIWSFDISSWTEANGWTTHCYGTIESESANLTTETPTFSNSLPLVDTSNLVEHDINYAYENAGVRATRYGPSFKNTIRFYEGQGYTVLEHRLRDLSEVLPTSSALGSVVTVDPPTLDGFLQGGGPLQKADGKRPAQMPNYISRFRISNSIPADPRQRFDVVTRLLDYDVKGGRMKIGVAAFARHSDDSLIPIAEWESVVFRSIGSAEEFDPALNVPDNWAWDLLPRYDYLKHDDLTRSLSVGPLGALEYARSKDLEVASLYFIDRALKETASDDRSELPIHLSKFVNWATRTNQQYGREWTSEPTDLLNKIRTLDAQGELLCIIGNELVRILRQEVQTLELMLTDGRLTRHYEADLENAHLSKVIGDLASNLSDLEPNLRILEIGGGTAGTTLPVLEALSRDRDEPGFLNYTFTDISSGFFENARNKLSKWSQRMTYKKLDITQNIEEQDFAPQQFDIVIASNVLHATQDMMVTMTNVRHLLKPKGKLLLLEANRHPASVLPFALLPGWWYSEDKYRDHNEGPMMPVETWNQLLIDTGFSGVDVTIQDRPGSAEQMIGVMGSHRIGKKVESQTITVVGQFLDEEEIQFGQQVADAISQRLHVFTTVIPFAEIDAVDEPYYVFVDSPRHPVSKDMSSDVFDNLKRLLIHNKGLLWIIPEGGPPESQFVKGIIRTLRIENEPKNLLVLDSVPITTEGINGILKMAEMLQDPEAVRDSDQDFVWHNGSIHLPRMRQLKDVKEQFAIEQGVGFRKEQGLWSSNDALELTIEAAGNPDSIFFRRVPCVKDNIGDDEVLIQVSAAGVSHRDLDLVLGAIPWAPPGFDGAAKVVKKGSSVSHLHEGDEVLFLTLEQSALSTFINLPSWQVTKIPSRMSNIEAASIPLAYSLAILALKRTARIVRNESVLIHSAAGAVGQACVVIAQLAGARVFATAGTEAKRDFLHTAFHIPKDHIFSSRTPGFRDNILCHTGGKGVDVIVNSRTGELMTETWSLCAPFSRFVEIGRKDAFQNSNLPMRPFDNNVTFSGVDLRELYRHRPQDIKETLAELASLIEQKVAKPIQPITVLPVSQFAAGLRKLKSGDTSGKIVVTLGQEERIVAESPLDPTKVQLRSDATYVITGGTRGIGLDLAYWMIDNGAHNVVVLGRSGASGPEVQKLLAAYKDSHVRVRALACDVGSKQDLGRVLDSIHDMPPVRGVVHSALLLSDKLFENATYEDWEIITKPRVQGAWNLDELMPRDLDFFILLSSFLGDTGNEGQGIYAGTAVFYDAFTRYRNAQGQNTVSIALPVVLDVGYVADNDLSDTLKQSLGATLTMADIRTLVKGAVQGQSSPFHSNGKASAFKMYLDGQAVRNGPWKYFHPVHTKERLKADRKQNDPASTGGSADMLLISWTAAADPLAGLTEALVTKVSAMTMIEREDVGANVPLASFSLDSLVSVELRNWIRRETTVELPLSAITQAESLQSLASSILAQRESNLKS</sequence>
<evidence type="ECO:0000256" key="8">
    <source>
        <dbReference type="PROSITE-ProRule" id="PRU01363"/>
    </source>
</evidence>
<evidence type="ECO:0000259" key="10">
    <source>
        <dbReference type="PROSITE" id="PS50075"/>
    </source>
</evidence>
<reference evidence="13 14" key="1">
    <citation type="submission" date="2024-02" db="EMBL/GenBank/DDBJ databases">
        <title>First draft genome assembly of two strains of Seiridium cardinale.</title>
        <authorList>
            <person name="Emiliani G."/>
            <person name="Scali E."/>
        </authorList>
    </citation>
    <scope>NUCLEOTIDE SEQUENCE [LARGE SCALE GENOMIC DNA]</scope>
    <source>
        <strain evidence="13 14">BM-138-000479</strain>
    </source>
</reference>
<dbReference type="Pfam" id="PF02801">
    <property type="entry name" value="Ketoacyl-synt_C"/>
    <property type="match status" value="1"/>
</dbReference>
<dbReference type="Pfam" id="PF08659">
    <property type="entry name" value="KR"/>
    <property type="match status" value="1"/>
</dbReference>
<feature type="compositionally biased region" description="Polar residues" evidence="9">
    <location>
        <begin position="447"/>
        <end position="465"/>
    </location>
</feature>
<evidence type="ECO:0000256" key="2">
    <source>
        <dbReference type="ARBA" id="ARBA00022553"/>
    </source>
</evidence>
<dbReference type="SMART" id="SM00823">
    <property type="entry name" value="PKS_PP"/>
    <property type="match status" value="1"/>
</dbReference>
<feature type="active site" description="Proton acceptor; for dehydratase activity" evidence="8">
    <location>
        <position position="992"/>
    </location>
</feature>
<evidence type="ECO:0000256" key="1">
    <source>
        <dbReference type="ARBA" id="ARBA00022450"/>
    </source>
</evidence>
<dbReference type="Gene3D" id="1.10.1200.10">
    <property type="entry name" value="ACP-like"/>
    <property type="match status" value="1"/>
</dbReference>
<dbReference type="InterPro" id="IPR036291">
    <property type="entry name" value="NAD(P)-bd_dom_sf"/>
</dbReference>
<feature type="active site" description="Proton donor; for dehydratase activity" evidence="8">
    <location>
        <position position="1178"/>
    </location>
</feature>
<dbReference type="SUPFAM" id="SSF53901">
    <property type="entry name" value="Thiolase-like"/>
    <property type="match status" value="1"/>
</dbReference>
<dbReference type="PANTHER" id="PTHR43775:SF29">
    <property type="entry name" value="ASPERFURANONE POLYKETIDE SYNTHASE AFOG-RELATED"/>
    <property type="match status" value="1"/>
</dbReference>
<dbReference type="SUPFAM" id="SSF55048">
    <property type="entry name" value="Probable ACP-binding domain of malonyl-CoA ACP transacylase"/>
    <property type="match status" value="1"/>
</dbReference>
<dbReference type="CDD" id="cd00833">
    <property type="entry name" value="PKS"/>
    <property type="match status" value="1"/>
</dbReference>
<dbReference type="Gene3D" id="3.90.180.10">
    <property type="entry name" value="Medium-chain alcohol dehydrogenases, catalytic domain"/>
    <property type="match status" value="1"/>
</dbReference>
<comment type="caution">
    <text evidence="13">The sequence shown here is derived from an EMBL/GenBank/DDBJ whole genome shotgun (WGS) entry which is preliminary data.</text>
</comment>
<dbReference type="PROSITE" id="PS50075">
    <property type="entry name" value="CARRIER"/>
    <property type="match status" value="1"/>
</dbReference>
<dbReference type="InterPro" id="IPR020841">
    <property type="entry name" value="PKS_Beta-ketoAc_synthase_dom"/>
</dbReference>
<keyword evidence="6" id="KW-0511">Multifunctional enzyme</keyword>
<dbReference type="CDD" id="cd05195">
    <property type="entry name" value="enoyl_red"/>
    <property type="match status" value="1"/>
</dbReference>
<feature type="region of interest" description="N-terminal hotdog fold" evidence="8">
    <location>
        <begin position="960"/>
        <end position="1092"/>
    </location>
</feature>
<dbReference type="InterPro" id="IPR020807">
    <property type="entry name" value="PKS_DH"/>
</dbReference>
<dbReference type="EMBL" id="JARVKM010000001">
    <property type="protein sequence ID" value="KAK9783896.1"/>
    <property type="molecule type" value="Genomic_DNA"/>
</dbReference>
<dbReference type="Gene3D" id="3.40.47.10">
    <property type="match status" value="1"/>
</dbReference>
<keyword evidence="1" id="KW-0596">Phosphopantetheine</keyword>
<dbReference type="InterPro" id="IPR020843">
    <property type="entry name" value="ER"/>
</dbReference>
<dbReference type="InterPro" id="IPR042104">
    <property type="entry name" value="PKS_dehydratase_sf"/>
</dbReference>
<dbReference type="InterPro" id="IPR049552">
    <property type="entry name" value="PKS_DH_N"/>
</dbReference>
<dbReference type="SUPFAM" id="SSF52151">
    <property type="entry name" value="FabD/lysophospholipase-like"/>
    <property type="match status" value="1"/>
</dbReference>
<dbReference type="Pfam" id="PF13602">
    <property type="entry name" value="ADH_zinc_N_2"/>
    <property type="match status" value="1"/>
</dbReference>
<gene>
    <name evidence="13" type="ORF">SCAR479_00455</name>
</gene>